<reference evidence="1 2" key="1">
    <citation type="journal article" date="2019" name="Sci. Rep.">
        <title>Orb-weaving spider Araneus ventricosus genome elucidates the spidroin gene catalogue.</title>
        <authorList>
            <person name="Kono N."/>
            <person name="Nakamura H."/>
            <person name="Ohtoshi R."/>
            <person name="Moran D.A.P."/>
            <person name="Shinohara A."/>
            <person name="Yoshida Y."/>
            <person name="Fujiwara M."/>
            <person name="Mori M."/>
            <person name="Tomita M."/>
            <person name="Arakawa K."/>
        </authorList>
    </citation>
    <scope>NUCLEOTIDE SEQUENCE [LARGE SCALE GENOMIC DNA]</scope>
</reference>
<organism evidence="1 2">
    <name type="scientific">Araneus ventricosus</name>
    <name type="common">Orbweaver spider</name>
    <name type="synonym">Epeira ventricosa</name>
    <dbReference type="NCBI Taxonomy" id="182803"/>
    <lineage>
        <taxon>Eukaryota</taxon>
        <taxon>Metazoa</taxon>
        <taxon>Ecdysozoa</taxon>
        <taxon>Arthropoda</taxon>
        <taxon>Chelicerata</taxon>
        <taxon>Arachnida</taxon>
        <taxon>Araneae</taxon>
        <taxon>Araneomorphae</taxon>
        <taxon>Entelegynae</taxon>
        <taxon>Araneoidea</taxon>
        <taxon>Araneidae</taxon>
        <taxon>Araneus</taxon>
    </lineage>
</organism>
<dbReference type="AlphaFoldDB" id="A0A4Y2GT38"/>
<proteinExistence type="predicted"/>
<keyword evidence="2" id="KW-1185">Reference proteome</keyword>
<sequence length="79" mass="9016">MVGVPTFRTGSMLDRPTFERIHSIDGEHCVRHYMMKTRCPFQLVWCGSLERCSSGVVLVVCPWFKTDESQNQPVLLASI</sequence>
<evidence type="ECO:0000313" key="2">
    <source>
        <dbReference type="Proteomes" id="UP000499080"/>
    </source>
</evidence>
<dbReference type="EMBL" id="BGPR01100595">
    <property type="protein sequence ID" value="GBM56693.1"/>
    <property type="molecule type" value="Genomic_DNA"/>
</dbReference>
<gene>
    <name evidence="1" type="ORF">AVEN_55047_1</name>
</gene>
<evidence type="ECO:0000313" key="1">
    <source>
        <dbReference type="EMBL" id="GBM56693.1"/>
    </source>
</evidence>
<comment type="caution">
    <text evidence="1">The sequence shown here is derived from an EMBL/GenBank/DDBJ whole genome shotgun (WGS) entry which is preliminary data.</text>
</comment>
<dbReference type="Proteomes" id="UP000499080">
    <property type="component" value="Unassembled WGS sequence"/>
</dbReference>
<protein>
    <submittedName>
        <fullName evidence="1">Uncharacterized protein</fullName>
    </submittedName>
</protein>
<name>A0A4Y2GT38_ARAVE</name>
<accession>A0A4Y2GT38</accession>